<keyword evidence="4" id="KW-0808">Transferase</keyword>
<evidence type="ECO:0000256" key="2">
    <source>
        <dbReference type="ARBA" id="ARBA00007067"/>
    </source>
</evidence>
<dbReference type="InterPro" id="IPR017463">
    <property type="entry name" value="Sulphur_relay_TusD/DsrE"/>
</dbReference>
<comment type="caution">
    <text evidence="5">The sequence shown here is derived from an EMBL/GenBank/DDBJ whole genome shotgun (WGS) entry which is preliminary data.</text>
</comment>
<dbReference type="EMBL" id="JAOTJC010000006">
    <property type="protein sequence ID" value="MCU7554093.1"/>
    <property type="molecule type" value="Genomic_DNA"/>
</dbReference>
<gene>
    <name evidence="5" type="primary">tusD</name>
    <name evidence="5" type="ORF">OCL06_05720</name>
</gene>
<name>A0ABT2VMJ2_9ALTE</name>
<reference evidence="6" key="1">
    <citation type="submission" date="2023-07" db="EMBL/GenBank/DDBJ databases">
        <title>Study on multiphase classification of strain Alteromonas salexigens isolated from the Yellow Sea.</title>
        <authorList>
            <person name="Sun L."/>
        </authorList>
    </citation>
    <scope>NUCLEOTIDE SEQUENCE [LARGE SCALE GENOMIC DNA]</scope>
    <source>
        <strain evidence="6">ASW11-19</strain>
    </source>
</reference>
<organism evidence="5 6">
    <name type="scientific">Alteromonas salexigens</name>
    <dbReference type="NCBI Taxonomy" id="2982530"/>
    <lineage>
        <taxon>Bacteria</taxon>
        <taxon>Pseudomonadati</taxon>
        <taxon>Pseudomonadota</taxon>
        <taxon>Gammaproteobacteria</taxon>
        <taxon>Alteromonadales</taxon>
        <taxon>Alteromonadaceae</taxon>
        <taxon>Alteromonas/Salinimonas group</taxon>
        <taxon>Alteromonas</taxon>
    </lineage>
</organism>
<dbReference type="InterPro" id="IPR003787">
    <property type="entry name" value="Sulphur_relay_DsrE/F-like"/>
</dbReference>
<dbReference type="PANTHER" id="PTHR34874:SF3">
    <property type="entry name" value="SULFURTRANSFERASE TUSD"/>
    <property type="match status" value="1"/>
</dbReference>
<keyword evidence="3" id="KW-0963">Cytoplasm</keyword>
<protein>
    <submittedName>
        <fullName evidence="5">Sulfurtransferase complex subunit TusD</fullName>
    </submittedName>
</protein>
<accession>A0ABT2VMJ2</accession>
<evidence type="ECO:0000313" key="6">
    <source>
        <dbReference type="Proteomes" id="UP001209257"/>
    </source>
</evidence>
<dbReference type="RefSeq" id="WP_262992779.1">
    <property type="nucleotide sequence ID" value="NZ_JAOTJC010000006.1"/>
</dbReference>
<dbReference type="NCBIfam" id="NF001237">
    <property type="entry name" value="PRK00207.1"/>
    <property type="match status" value="1"/>
</dbReference>
<dbReference type="InterPro" id="IPR027396">
    <property type="entry name" value="DsrEFH-like"/>
</dbReference>
<dbReference type="Proteomes" id="UP001209257">
    <property type="component" value="Unassembled WGS sequence"/>
</dbReference>
<dbReference type="SUPFAM" id="SSF75169">
    <property type="entry name" value="DsrEFH-like"/>
    <property type="match status" value="1"/>
</dbReference>
<evidence type="ECO:0000256" key="1">
    <source>
        <dbReference type="ARBA" id="ARBA00004496"/>
    </source>
</evidence>
<dbReference type="PANTHER" id="PTHR34874">
    <property type="entry name" value="PROTEIN YCHN"/>
    <property type="match status" value="1"/>
</dbReference>
<sequence length="129" mass="14417">MARYSILVTSSPFTSNGGANALAYCQQLVRDNHTIDQVFFYQDGVFHANAFMHPPSDEPNSVKQWVAFHEQTNTPLVVCITAAARRGVLSQQEAEELGYNAYNLLPPFSQTGLSDFFTKLHDSDNLVQF</sequence>
<dbReference type="Gene3D" id="3.40.1260.10">
    <property type="entry name" value="DsrEFH-like"/>
    <property type="match status" value="1"/>
</dbReference>
<evidence type="ECO:0000256" key="4">
    <source>
        <dbReference type="ARBA" id="ARBA00022679"/>
    </source>
</evidence>
<proteinExistence type="inferred from homology"/>
<dbReference type="Pfam" id="PF02635">
    <property type="entry name" value="DsrE"/>
    <property type="match status" value="1"/>
</dbReference>
<evidence type="ECO:0000313" key="5">
    <source>
        <dbReference type="EMBL" id="MCU7554093.1"/>
    </source>
</evidence>
<dbReference type="NCBIfam" id="TIGR03012">
    <property type="entry name" value="sulf_tusD_dsrE"/>
    <property type="match status" value="1"/>
</dbReference>
<comment type="subcellular location">
    <subcellularLocation>
        <location evidence="1">Cytoplasm</location>
    </subcellularLocation>
</comment>
<keyword evidence="6" id="KW-1185">Reference proteome</keyword>
<comment type="similarity">
    <text evidence="2">Belongs to the DsrE/TusD family.</text>
</comment>
<evidence type="ECO:0000256" key="3">
    <source>
        <dbReference type="ARBA" id="ARBA00022490"/>
    </source>
</evidence>